<feature type="region of interest" description="Disordered" evidence="1">
    <location>
        <begin position="226"/>
        <end position="281"/>
    </location>
</feature>
<feature type="compositionally biased region" description="Basic residues" evidence="1">
    <location>
        <begin position="136"/>
        <end position="146"/>
    </location>
</feature>
<dbReference type="EMBL" id="JACHJT010000002">
    <property type="protein sequence ID" value="MBB4935198.1"/>
    <property type="molecule type" value="Genomic_DNA"/>
</dbReference>
<keyword evidence="3" id="KW-1185">Reference proteome</keyword>
<feature type="compositionally biased region" description="Basic and acidic residues" evidence="1">
    <location>
        <begin position="235"/>
        <end position="249"/>
    </location>
</feature>
<dbReference type="AlphaFoldDB" id="A0A7W7RPE4"/>
<comment type="caution">
    <text evidence="2">The sequence shown here is derived from an EMBL/GenBank/DDBJ whole genome shotgun (WGS) entry which is preliminary data.</text>
</comment>
<evidence type="ECO:0000313" key="3">
    <source>
        <dbReference type="Proteomes" id="UP000523007"/>
    </source>
</evidence>
<evidence type="ECO:0000256" key="1">
    <source>
        <dbReference type="SAM" id="MobiDB-lite"/>
    </source>
</evidence>
<dbReference type="Proteomes" id="UP000523007">
    <property type="component" value="Unassembled WGS sequence"/>
</dbReference>
<feature type="compositionally biased region" description="Basic residues" evidence="1">
    <location>
        <begin position="155"/>
        <end position="164"/>
    </location>
</feature>
<protein>
    <submittedName>
        <fullName evidence="2">Uncharacterized protein</fullName>
    </submittedName>
</protein>
<sequence length="281" mass="30187">MSAGPLSALLIADASMPIGGVAGGGVRGCPVWCPSVWRGVGCRIRRGQRGRWWVSPRWPVRVPGGGASNEAATRAGGPDGRSPVRARVGASRTEGDRGDMFGAENDHTVTLDARPAAGREHRRPPGPLSAGPAGLRRPRYVPHHRAPATTTTSRPTHRPRCPRCVRHHRAPAPITWGRPIRRLRRLVGCVTTGHQLRPPRAGSFTVLAAPVSCATIRGQHRMNVPLSRALAPPHQKHETRQADPREQRRPTGPLLRKVCRAATAARHRSGDAGPTTTRGCG</sequence>
<organism evidence="2 3">
    <name type="scientific">Lipingzhangella halophila</name>
    <dbReference type="NCBI Taxonomy" id="1783352"/>
    <lineage>
        <taxon>Bacteria</taxon>
        <taxon>Bacillati</taxon>
        <taxon>Actinomycetota</taxon>
        <taxon>Actinomycetes</taxon>
        <taxon>Streptosporangiales</taxon>
        <taxon>Nocardiopsidaceae</taxon>
        <taxon>Lipingzhangella</taxon>
    </lineage>
</organism>
<gene>
    <name evidence="2" type="ORF">F4561_006092</name>
</gene>
<reference evidence="2 3" key="1">
    <citation type="submission" date="2020-08" db="EMBL/GenBank/DDBJ databases">
        <title>Sequencing the genomes of 1000 actinobacteria strains.</title>
        <authorList>
            <person name="Klenk H.-P."/>
        </authorList>
    </citation>
    <scope>NUCLEOTIDE SEQUENCE [LARGE SCALE GENOMIC DNA]</scope>
    <source>
        <strain evidence="2 3">DSM 102030</strain>
    </source>
</reference>
<accession>A0A7W7RPE4</accession>
<name>A0A7W7RPE4_9ACTN</name>
<feature type="compositionally biased region" description="Basic and acidic residues" evidence="1">
    <location>
        <begin position="93"/>
        <end position="109"/>
    </location>
</feature>
<feature type="region of interest" description="Disordered" evidence="1">
    <location>
        <begin position="64"/>
        <end position="164"/>
    </location>
</feature>
<proteinExistence type="predicted"/>
<evidence type="ECO:0000313" key="2">
    <source>
        <dbReference type="EMBL" id="MBB4935198.1"/>
    </source>
</evidence>